<comment type="caution">
    <text evidence="1">The sequence shown here is derived from an EMBL/GenBank/DDBJ whole genome shotgun (WGS) entry which is preliminary data.</text>
</comment>
<reference evidence="1 2" key="1">
    <citation type="submission" date="2019-09" db="EMBL/GenBank/DDBJ databases">
        <title>Pararcticibacter amylolyticus gen. nov., sp. nov., isolated from a rottenly hemp rope, and reclassification of Pedobacter tournemirensis as Pararcticibacter tournemirensis comb. nov.</title>
        <authorList>
            <person name="Cai Y."/>
        </authorList>
    </citation>
    <scope>NUCLEOTIDE SEQUENCE [LARGE SCALE GENOMIC DNA]</scope>
    <source>
        <strain evidence="1 2">TF5-37.2-LB10</strain>
    </source>
</reference>
<sequence>MNILLTSHQLGLLLRDAAEMGAKLALSKTGRLKPYLNKSEAFRLYGRKNIEHWIDRGLITSRKDGDHSAAWRIDRMEAEAIRKSLNAMLHFSNHY</sequence>
<dbReference type="EMBL" id="VWNE01000040">
    <property type="protein sequence ID" value="KAA8476862.1"/>
    <property type="molecule type" value="Genomic_DNA"/>
</dbReference>
<name>A0A5M9GQ35_9SPHI</name>
<dbReference type="RefSeq" id="WP_141814162.1">
    <property type="nucleotide sequence ID" value="NZ_VFPL01000001.1"/>
</dbReference>
<accession>A0A5M9GQ35</accession>
<protein>
    <submittedName>
        <fullName evidence="1">Uncharacterized protein</fullName>
    </submittedName>
</protein>
<dbReference type="Proteomes" id="UP000322918">
    <property type="component" value="Unassembled WGS sequence"/>
</dbReference>
<evidence type="ECO:0000313" key="2">
    <source>
        <dbReference type="Proteomes" id="UP000322918"/>
    </source>
</evidence>
<dbReference type="AlphaFoldDB" id="A0A5M9GQ35"/>
<gene>
    <name evidence="1" type="ORF">F1649_19500</name>
</gene>
<evidence type="ECO:0000313" key="1">
    <source>
        <dbReference type="EMBL" id="KAA8476862.1"/>
    </source>
</evidence>
<proteinExistence type="predicted"/>
<dbReference type="OrthoDB" id="1082219at2"/>
<keyword evidence="2" id="KW-1185">Reference proteome</keyword>
<organism evidence="1 2">
    <name type="scientific">Arcticibacter tournemirensis</name>
    <dbReference type="NCBI Taxonomy" id="699437"/>
    <lineage>
        <taxon>Bacteria</taxon>
        <taxon>Pseudomonadati</taxon>
        <taxon>Bacteroidota</taxon>
        <taxon>Sphingobacteriia</taxon>
        <taxon>Sphingobacteriales</taxon>
        <taxon>Sphingobacteriaceae</taxon>
        <taxon>Arcticibacter</taxon>
    </lineage>
</organism>